<comment type="caution">
    <text evidence="3">The sequence shown here is derived from an EMBL/GenBank/DDBJ whole genome shotgun (WGS) entry which is preliminary data.</text>
</comment>
<dbReference type="Proteomes" id="UP000243006">
    <property type="component" value="Unassembled WGS sequence"/>
</dbReference>
<dbReference type="EMBL" id="LVZM01005299">
    <property type="protein sequence ID" value="OUC47081.1"/>
    <property type="molecule type" value="Genomic_DNA"/>
</dbReference>
<dbReference type="GO" id="GO:0004725">
    <property type="term" value="F:protein tyrosine phosphatase activity"/>
    <property type="evidence" value="ECO:0007669"/>
    <property type="project" value="InterPro"/>
</dbReference>
<dbReference type="SMART" id="SM00404">
    <property type="entry name" value="PTPc_motif"/>
    <property type="match status" value="1"/>
</dbReference>
<dbReference type="InterPro" id="IPR029021">
    <property type="entry name" value="Prot-tyrosine_phosphatase-like"/>
</dbReference>
<dbReference type="InterPro" id="IPR000387">
    <property type="entry name" value="Tyr_Pase_dom"/>
</dbReference>
<dbReference type="Gene3D" id="3.90.190.10">
    <property type="entry name" value="Protein tyrosine phosphatase superfamily"/>
    <property type="match status" value="1"/>
</dbReference>
<dbReference type="SUPFAM" id="SSF52799">
    <property type="entry name" value="(Phosphotyrosine protein) phosphatases II"/>
    <property type="match status" value="1"/>
</dbReference>
<feature type="domain" description="Tyrosine-protein phosphatase" evidence="1">
    <location>
        <begin position="1"/>
        <end position="127"/>
    </location>
</feature>
<evidence type="ECO:0000313" key="3">
    <source>
        <dbReference type="EMBL" id="OUC47081.1"/>
    </source>
</evidence>
<gene>
    <name evidence="3" type="ORF">D917_07208</name>
</gene>
<dbReference type="PROSITE" id="PS00383">
    <property type="entry name" value="TYR_PHOSPHATASE_1"/>
    <property type="match status" value="1"/>
</dbReference>
<dbReference type="AlphaFoldDB" id="A0A1Y3EPI9"/>
<evidence type="ECO:0000259" key="1">
    <source>
        <dbReference type="PROSITE" id="PS50055"/>
    </source>
</evidence>
<dbReference type="InterPro" id="IPR000242">
    <property type="entry name" value="PTP_cat"/>
</dbReference>
<evidence type="ECO:0000259" key="2">
    <source>
        <dbReference type="PROSITE" id="PS50056"/>
    </source>
</evidence>
<dbReference type="InterPro" id="IPR016130">
    <property type="entry name" value="Tyr_Pase_AS"/>
</dbReference>
<sequence length="132" mass="14855">EKELHEVVQFCFHDWANGSSRIGQFGERKSSMHPPSIPTSTASLFDLVGKVSQRQNLLQDAGPIVVHCRDGAERSGLYCAVSLLLERLRGEGKVDVFQTVKSLQAQRPHIIPNVAQYDFCYQCVLDYLRSFS</sequence>
<dbReference type="PANTHER" id="PTHR19134">
    <property type="entry name" value="RECEPTOR-TYPE TYROSINE-PROTEIN PHOSPHATASE"/>
    <property type="match status" value="1"/>
</dbReference>
<accession>A0A1Y3EPI9</accession>
<dbReference type="InterPro" id="IPR050348">
    <property type="entry name" value="Protein-Tyr_Phosphatase"/>
</dbReference>
<reference evidence="3 4" key="1">
    <citation type="submission" date="2015-04" db="EMBL/GenBank/DDBJ databases">
        <title>Draft genome of the roundworm Trichinella nativa.</title>
        <authorList>
            <person name="Mitreva M."/>
        </authorList>
    </citation>
    <scope>NUCLEOTIDE SEQUENCE [LARGE SCALE GENOMIC DNA]</scope>
    <source>
        <strain evidence="3 4">ISS45</strain>
    </source>
</reference>
<dbReference type="PANTHER" id="PTHR19134:SF449">
    <property type="entry name" value="TYROSINE-PROTEIN PHOSPHATASE 1"/>
    <property type="match status" value="1"/>
</dbReference>
<proteinExistence type="predicted"/>
<organism evidence="3 4">
    <name type="scientific">Trichinella nativa</name>
    <dbReference type="NCBI Taxonomy" id="6335"/>
    <lineage>
        <taxon>Eukaryota</taxon>
        <taxon>Metazoa</taxon>
        <taxon>Ecdysozoa</taxon>
        <taxon>Nematoda</taxon>
        <taxon>Enoplea</taxon>
        <taxon>Dorylaimia</taxon>
        <taxon>Trichinellida</taxon>
        <taxon>Trichinellidae</taxon>
        <taxon>Trichinella</taxon>
    </lineage>
</organism>
<dbReference type="PRINTS" id="PR00700">
    <property type="entry name" value="PRTYPHPHTASE"/>
</dbReference>
<dbReference type="Pfam" id="PF00102">
    <property type="entry name" value="Y_phosphatase"/>
    <property type="match status" value="1"/>
</dbReference>
<evidence type="ECO:0000313" key="4">
    <source>
        <dbReference type="Proteomes" id="UP000243006"/>
    </source>
</evidence>
<dbReference type="PROSITE" id="PS50056">
    <property type="entry name" value="TYR_PHOSPHATASE_2"/>
    <property type="match status" value="1"/>
</dbReference>
<name>A0A1Y3EPI9_9BILA</name>
<dbReference type="PROSITE" id="PS50055">
    <property type="entry name" value="TYR_PHOSPHATASE_PTP"/>
    <property type="match status" value="1"/>
</dbReference>
<dbReference type="InterPro" id="IPR003595">
    <property type="entry name" value="Tyr_Pase_cat"/>
</dbReference>
<protein>
    <submittedName>
        <fullName evidence="3">Protein-tyrosine phosphatase</fullName>
    </submittedName>
</protein>
<feature type="domain" description="Tyrosine specific protein phosphatases" evidence="2">
    <location>
        <begin position="42"/>
        <end position="118"/>
    </location>
</feature>
<feature type="non-terminal residue" evidence="3">
    <location>
        <position position="1"/>
    </location>
</feature>